<keyword evidence="6" id="KW-1185">Reference proteome</keyword>
<accession>A0ABW6FF20</accession>
<evidence type="ECO:0000259" key="3">
    <source>
        <dbReference type="Pfam" id="PF14361"/>
    </source>
</evidence>
<dbReference type="Proteomes" id="UP001598448">
    <property type="component" value="Unassembled WGS sequence"/>
</dbReference>
<evidence type="ECO:0000313" key="6">
    <source>
        <dbReference type="Proteomes" id="UP001598448"/>
    </source>
</evidence>
<dbReference type="InterPro" id="IPR042070">
    <property type="entry name" value="PucR_C-HTH_sf"/>
</dbReference>
<dbReference type="Pfam" id="PF14361">
    <property type="entry name" value="RsbRD_N"/>
    <property type="match status" value="1"/>
</dbReference>
<organism evidence="5 6">
    <name type="scientific">Streptomyces albidochromogenes</name>
    <dbReference type="NCBI Taxonomy" id="329524"/>
    <lineage>
        <taxon>Bacteria</taxon>
        <taxon>Bacillati</taxon>
        <taxon>Actinomycetota</taxon>
        <taxon>Actinomycetes</taxon>
        <taxon>Kitasatosporales</taxon>
        <taxon>Streptomycetaceae</taxon>
        <taxon>Streptomyces</taxon>
    </lineage>
</organism>
<evidence type="ECO:0000259" key="2">
    <source>
        <dbReference type="Pfam" id="PF13556"/>
    </source>
</evidence>
<dbReference type="InterPro" id="IPR025736">
    <property type="entry name" value="PucR_C-HTH_dom"/>
</dbReference>
<evidence type="ECO:0000256" key="1">
    <source>
        <dbReference type="ARBA" id="ARBA00006754"/>
    </source>
</evidence>
<feature type="domain" description="RsbT co-antagonist protein RsbRD N-terminal" evidence="3">
    <location>
        <begin position="43"/>
        <end position="185"/>
    </location>
</feature>
<evidence type="ECO:0000259" key="4">
    <source>
        <dbReference type="Pfam" id="PF17853"/>
    </source>
</evidence>
<dbReference type="Pfam" id="PF17853">
    <property type="entry name" value="GGDEF_2"/>
    <property type="match status" value="1"/>
</dbReference>
<feature type="domain" description="PucR C-terminal helix-turn-helix" evidence="2">
    <location>
        <begin position="364"/>
        <end position="420"/>
    </location>
</feature>
<dbReference type="RefSeq" id="WP_386708880.1">
    <property type="nucleotide sequence ID" value="NZ_JBHXIJ010000017.1"/>
</dbReference>
<dbReference type="InterPro" id="IPR025751">
    <property type="entry name" value="RsbRD_N_dom"/>
</dbReference>
<evidence type="ECO:0000313" key="5">
    <source>
        <dbReference type="EMBL" id="MFD5098255.1"/>
    </source>
</evidence>
<gene>
    <name evidence="5" type="ORF">ACFWJN_04620</name>
</gene>
<comment type="similarity">
    <text evidence="1">Belongs to the CdaR family.</text>
</comment>
<dbReference type="EMBL" id="JBHXIJ010000017">
    <property type="protein sequence ID" value="MFD5098255.1"/>
    <property type="molecule type" value="Genomic_DNA"/>
</dbReference>
<dbReference type="InterPro" id="IPR051448">
    <property type="entry name" value="CdaR-like_regulators"/>
</dbReference>
<comment type="caution">
    <text evidence="5">The sequence shown here is derived from an EMBL/GenBank/DDBJ whole genome shotgun (WGS) entry which is preliminary data.</text>
</comment>
<reference evidence="5 6" key="1">
    <citation type="submission" date="2024-09" db="EMBL/GenBank/DDBJ databases">
        <title>The Natural Products Discovery Center: Release of the First 8490 Sequenced Strains for Exploring Actinobacteria Biosynthetic Diversity.</title>
        <authorList>
            <person name="Kalkreuter E."/>
            <person name="Kautsar S.A."/>
            <person name="Yang D."/>
            <person name="Bader C.D."/>
            <person name="Teijaro C.N."/>
            <person name="Fluegel L."/>
            <person name="Davis C.M."/>
            <person name="Simpson J.R."/>
            <person name="Lauterbach L."/>
            <person name="Steele A.D."/>
            <person name="Gui C."/>
            <person name="Meng S."/>
            <person name="Li G."/>
            <person name="Viehrig K."/>
            <person name="Ye F."/>
            <person name="Su P."/>
            <person name="Kiefer A.F."/>
            <person name="Nichols A."/>
            <person name="Cepeda A.J."/>
            <person name="Yan W."/>
            <person name="Fan B."/>
            <person name="Jiang Y."/>
            <person name="Adhikari A."/>
            <person name="Zheng C.-J."/>
            <person name="Schuster L."/>
            <person name="Cowan T.M."/>
            <person name="Smanski M.J."/>
            <person name="Chevrette M.G."/>
            <person name="De Carvalho L.P.S."/>
            <person name="Shen B."/>
        </authorList>
    </citation>
    <scope>NUCLEOTIDE SEQUENCE [LARGE SCALE GENOMIC DNA]</scope>
    <source>
        <strain evidence="5 6">NPDC058348</strain>
    </source>
</reference>
<feature type="domain" description="CdaR GGDEF-like" evidence="4">
    <location>
        <begin position="201"/>
        <end position="315"/>
    </location>
</feature>
<dbReference type="Gene3D" id="1.10.10.2840">
    <property type="entry name" value="PucR C-terminal helix-turn-helix domain"/>
    <property type="match status" value="1"/>
</dbReference>
<protein>
    <submittedName>
        <fullName evidence="5">PucR family transcriptional regulator</fullName>
    </submittedName>
</protein>
<dbReference type="Pfam" id="PF13556">
    <property type="entry name" value="HTH_30"/>
    <property type="match status" value="1"/>
</dbReference>
<dbReference type="PANTHER" id="PTHR33744">
    <property type="entry name" value="CARBOHYDRATE DIACID REGULATOR"/>
    <property type="match status" value="1"/>
</dbReference>
<dbReference type="InterPro" id="IPR041522">
    <property type="entry name" value="CdaR_GGDEF"/>
</dbReference>
<dbReference type="PANTHER" id="PTHR33744:SF1">
    <property type="entry name" value="DNA-BINDING TRANSCRIPTIONAL ACTIVATOR ADER"/>
    <property type="match status" value="1"/>
</dbReference>
<sequence>MTRQWLQRLQPDPDRAVDPAMPSTAVAGAVELLGTGPAQWAVQIAEEIAREILEQVPQHGGGQGPVSTLRRSTESAVLAALHLLVSDSPGRVSDLTDETLEGCRELARRGIPLDQVLRGVRLGHARLAHGLAAAIEQHVPADQRLTELRRVNDLLFRYADSHASIMAEEYIAERDRWRGSDEAARRAIVDEVLAGRPVDPRTTTRRLHYDISRTHVAAILWCDDTGGSPPAAERLHRTAMAMTRTLEAADMLLIPAYNTTAWVWFTVADEATPGRVEHLRDGLDRLRDVRAALGPPAAGRQGMRRSHLGALQAERIARLSGQWLCDYQEVRLVALATAEPEHAHWFVQDVLGPLASGGDRVRELRETLRVYLAEERSLRIAADRLHVARNTITYRVKRAEELLPATTTAGNSLELRLALELAQHLHT</sequence>
<proteinExistence type="inferred from homology"/>
<name>A0ABW6FF20_9ACTN</name>